<evidence type="ECO:0000313" key="1">
    <source>
        <dbReference type="EMBL" id="QJA67099.1"/>
    </source>
</evidence>
<reference evidence="1" key="1">
    <citation type="submission" date="2020-03" db="EMBL/GenBank/DDBJ databases">
        <title>The deep terrestrial virosphere.</title>
        <authorList>
            <person name="Holmfeldt K."/>
            <person name="Nilsson E."/>
            <person name="Simone D."/>
            <person name="Lopez-Fernandez M."/>
            <person name="Wu X."/>
            <person name="de Brujin I."/>
            <person name="Lundin D."/>
            <person name="Andersson A."/>
            <person name="Bertilsson S."/>
            <person name="Dopson M."/>
        </authorList>
    </citation>
    <scope>NUCLEOTIDE SEQUENCE</scope>
    <source>
        <strain evidence="1">MM415B00296</strain>
        <strain evidence="2">TM448B01536</strain>
    </source>
</reference>
<accession>A0A6M3JA36</accession>
<dbReference type="AlphaFoldDB" id="A0A6M3JA36"/>
<evidence type="ECO:0000313" key="2">
    <source>
        <dbReference type="EMBL" id="QJH99283.1"/>
    </source>
</evidence>
<sequence length="147" mass="16544">MLLRLLPEQVARYWEEVFKGPIQSTLPPIAGESEDKMNNVLESILAGGLVVWLSYTKTDMIKVSGFIVTQLVADDPSKTLALLIYSIYSPNGFSEREWVEGFRAFGDYAHSMQCNRIVGYSNVEAVLKRVEQFGGDTSYRFLSIPII</sequence>
<gene>
    <name evidence="1" type="ORF">MM415B00296_0005</name>
    <name evidence="2" type="ORF">TM448B01536_0009</name>
</gene>
<protein>
    <submittedName>
        <fullName evidence="1">Uncharacterized protein</fullName>
    </submittedName>
</protein>
<dbReference type="EMBL" id="MT144779">
    <property type="protein sequence ID" value="QJH99283.1"/>
    <property type="molecule type" value="Genomic_DNA"/>
</dbReference>
<proteinExistence type="predicted"/>
<organism evidence="1">
    <name type="scientific">viral metagenome</name>
    <dbReference type="NCBI Taxonomy" id="1070528"/>
    <lineage>
        <taxon>unclassified sequences</taxon>
        <taxon>metagenomes</taxon>
        <taxon>organismal metagenomes</taxon>
    </lineage>
</organism>
<name>A0A6M3JA36_9ZZZZ</name>
<dbReference type="EMBL" id="MT141566">
    <property type="protein sequence ID" value="QJA67099.1"/>
    <property type="molecule type" value="Genomic_DNA"/>
</dbReference>